<dbReference type="SUPFAM" id="SSF48726">
    <property type="entry name" value="Immunoglobulin"/>
    <property type="match status" value="1"/>
</dbReference>
<keyword evidence="1" id="KW-1133">Transmembrane helix</keyword>
<feature type="transmembrane region" description="Helical" evidence="1">
    <location>
        <begin position="137"/>
        <end position="158"/>
    </location>
</feature>
<evidence type="ECO:0000256" key="1">
    <source>
        <dbReference type="SAM" id="Phobius"/>
    </source>
</evidence>
<reference evidence="4" key="1">
    <citation type="submission" date="2025-08" db="UniProtKB">
        <authorList>
            <consortium name="RefSeq"/>
        </authorList>
    </citation>
    <scope>IDENTIFICATION</scope>
    <source>
        <strain evidence="4">Wakin</strain>
        <tissue evidence="4">Muscle</tissue>
    </source>
</reference>
<dbReference type="KEGG" id="caua:113095095"/>
<dbReference type="RefSeq" id="XP_026116489.1">
    <property type="nucleotide sequence ID" value="XM_026260704.1"/>
</dbReference>
<dbReference type="OrthoDB" id="8849320at2759"/>
<dbReference type="InterPro" id="IPR013783">
    <property type="entry name" value="Ig-like_fold"/>
</dbReference>
<proteinExistence type="predicted"/>
<accession>A0A6P6P6X1</accession>
<keyword evidence="1" id="KW-0472">Membrane</keyword>
<name>A0A6P6P6X1_CARAU</name>
<dbReference type="GeneID" id="113095095"/>
<dbReference type="Gene3D" id="2.60.40.10">
    <property type="entry name" value="Immunoglobulins"/>
    <property type="match status" value="1"/>
</dbReference>
<evidence type="ECO:0000256" key="2">
    <source>
        <dbReference type="SAM" id="SignalP"/>
    </source>
</evidence>
<keyword evidence="3" id="KW-1185">Reference proteome</keyword>
<feature type="signal peptide" evidence="2">
    <location>
        <begin position="1"/>
        <end position="17"/>
    </location>
</feature>
<keyword evidence="2" id="KW-0732">Signal</keyword>
<evidence type="ECO:0000313" key="4">
    <source>
        <dbReference type="RefSeq" id="XP_026116489.1"/>
    </source>
</evidence>
<feature type="chain" id="PRO_5028154759" evidence="2">
    <location>
        <begin position="18"/>
        <end position="246"/>
    </location>
</feature>
<gene>
    <name evidence="4" type="primary">LOC113095095</name>
</gene>
<sequence>MLRGLISFSVLMIVTEGASVKVHPGGNTTLPCSIKNDKEITWIITNGNQTFVRILRLEYVYGSEPKPEPSNIHPSYAGRIRALSSSTNTHSLLLMNITDTDLMLYCCTDYKIEQTHCTKLDYEEQQNGIGKYISTTVLLPVICALLLLSLMSNVCMCWKIKRQKKENLQESKTSYKSTQDEQVFTFKISKEVKLLIWLANGNVHLHLLFQENEADGISYASVNINRTERNRGQHHLTQDTVYARIK</sequence>
<protein>
    <submittedName>
        <fullName evidence="4">Uncharacterized protein LOC113095095 isoform X1</fullName>
    </submittedName>
</protein>
<dbReference type="InterPro" id="IPR036179">
    <property type="entry name" value="Ig-like_dom_sf"/>
</dbReference>
<keyword evidence="1" id="KW-0812">Transmembrane</keyword>
<evidence type="ECO:0000313" key="3">
    <source>
        <dbReference type="Proteomes" id="UP000515129"/>
    </source>
</evidence>
<dbReference type="Proteomes" id="UP000515129">
    <property type="component" value="Unplaced"/>
</dbReference>
<organism evidence="3 4">
    <name type="scientific">Carassius auratus</name>
    <name type="common">Goldfish</name>
    <dbReference type="NCBI Taxonomy" id="7957"/>
    <lineage>
        <taxon>Eukaryota</taxon>
        <taxon>Metazoa</taxon>
        <taxon>Chordata</taxon>
        <taxon>Craniata</taxon>
        <taxon>Vertebrata</taxon>
        <taxon>Euteleostomi</taxon>
        <taxon>Actinopterygii</taxon>
        <taxon>Neopterygii</taxon>
        <taxon>Teleostei</taxon>
        <taxon>Ostariophysi</taxon>
        <taxon>Cypriniformes</taxon>
        <taxon>Cyprinidae</taxon>
        <taxon>Cyprininae</taxon>
        <taxon>Carassius</taxon>
    </lineage>
</organism>
<dbReference type="AlphaFoldDB" id="A0A6P6P6X1"/>